<comment type="similarity">
    <text evidence="2">Belongs to the bacterial solute-binding protein 2 family.</text>
</comment>
<proteinExistence type="inferred from homology"/>
<dbReference type="RefSeq" id="WP_149789580.1">
    <property type="nucleotide sequence ID" value="NZ_FNIO01000012.1"/>
</dbReference>
<organism evidence="6 7">
    <name type="scientific">Lutimaribacter pacificus</name>
    <dbReference type="NCBI Taxonomy" id="391948"/>
    <lineage>
        <taxon>Bacteria</taxon>
        <taxon>Pseudomonadati</taxon>
        <taxon>Pseudomonadota</taxon>
        <taxon>Alphaproteobacteria</taxon>
        <taxon>Rhodobacterales</taxon>
        <taxon>Roseobacteraceae</taxon>
        <taxon>Lutimaribacter</taxon>
    </lineage>
</organism>
<keyword evidence="7" id="KW-1185">Reference proteome</keyword>
<evidence type="ECO:0000313" key="7">
    <source>
        <dbReference type="Proteomes" id="UP000324252"/>
    </source>
</evidence>
<protein>
    <submittedName>
        <fullName evidence="6">Monosaccharide ABC transporter substrate-binding protein, CUT2 family</fullName>
    </submittedName>
</protein>
<keyword evidence="3 4" id="KW-0732">Signal</keyword>
<dbReference type="Proteomes" id="UP000324252">
    <property type="component" value="Unassembled WGS sequence"/>
</dbReference>
<dbReference type="SUPFAM" id="SSF53822">
    <property type="entry name" value="Periplasmic binding protein-like I"/>
    <property type="match status" value="1"/>
</dbReference>
<dbReference type="EMBL" id="FQZZ01000011">
    <property type="protein sequence ID" value="SHK86041.1"/>
    <property type="molecule type" value="Genomic_DNA"/>
</dbReference>
<sequence length="336" mass="35836">MRSFTRAICTAIGLAAFAAGTAALADGIVDPDRAGYQETFKGRKVAFLPISMGFDLSQAWSHQLETQANELGYGYEVRDPNWSTDAGAQALTQLISEKPDVIVVQNPDIQSYARLLKQAERAGIYVLQINMKSAYLTEGYVGSDYNRLGEMAAERIVEQCGEGSGKSGKVSIVQGVLTGGASVYQIEGVSRVFAEHPEIEVVSNQAADWDASKAKAITQTVLQQHPDLCGVIGFWDGMDTGSAAAIKEAGKTDDVYIITSGGGATSACDAVSGDVFDALINYDAMGQGRDLNTMVKTLLQLKPEAGSVKILQYSPLTVLTKDSLQANSCWSLPEGR</sequence>
<dbReference type="GO" id="GO:0030246">
    <property type="term" value="F:carbohydrate binding"/>
    <property type="evidence" value="ECO:0007669"/>
    <property type="project" value="UniProtKB-ARBA"/>
</dbReference>
<feature type="signal peptide" evidence="4">
    <location>
        <begin position="1"/>
        <end position="25"/>
    </location>
</feature>
<comment type="subcellular location">
    <subcellularLocation>
        <location evidence="1">Cell envelope</location>
    </subcellularLocation>
</comment>
<name>A0A1H0N8C2_9RHOB</name>
<dbReference type="Pfam" id="PF13407">
    <property type="entry name" value="Peripla_BP_4"/>
    <property type="match status" value="1"/>
</dbReference>
<evidence type="ECO:0000313" key="6">
    <source>
        <dbReference type="EMBL" id="SHK86041.1"/>
    </source>
</evidence>
<evidence type="ECO:0000256" key="4">
    <source>
        <dbReference type="SAM" id="SignalP"/>
    </source>
</evidence>
<dbReference type="InterPro" id="IPR025997">
    <property type="entry name" value="SBP_2_dom"/>
</dbReference>
<evidence type="ECO:0000259" key="5">
    <source>
        <dbReference type="Pfam" id="PF13407"/>
    </source>
</evidence>
<dbReference type="InterPro" id="IPR028082">
    <property type="entry name" value="Peripla_BP_I"/>
</dbReference>
<dbReference type="PANTHER" id="PTHR46847">
    <property type="entry name" value="D-ALLOSE-BINDING PERIPLASMIC PROTEIN-RELATED"/>
    <property type="match status" value="1"/>
</dbReference>
<dbReference type="Gene3D" id="3.40.50.2300">
    <property type="match status" value="2"/>
</dbReference>
<dbReference type="GO" id="GO:0030313">
    <property type="term" value="C:cell envelope"/>
    <property type="evidence" value="ECO:0007669"/>
    <property type="project" value="UniProtKB-SubCell"/>
</dbReference>
<evidence type="ECO:0000256" key="3">
    <source>
        <dbReference type="ARBA" id="ARBA00022729"/>
    </source>
</evidence>
<gene>
    <name evidence="6" type="ORF">SAMN05444142_11147</name>
</gene>
<feature type="domain" description="Periplasmic binding protein" evidence="5">
    <location>
        <begin position="45"/>
        <end position="300"/>
    </location>
</feature>
<dbReference type="CDD" id="cd01536">
    <property type="entry name" value="PBP1_ABC_sugar_binding-like"/>
    <property type="match status" value="1"/>
</dbReference>
<reference evidence="6 7" key="1">
    <citation type="submission" date="2016-11" db="EMBL/GenBank/DDBJ databases">
        <authorList>
            <person name="Varghese N."/>
            <person name="Submissions S."/>
        </authorList>
    </citation>
    <scope>NUCLEOTIDE SEQUENCE [LARGE SCALE GENOMIC DNA]</scope>
    <source>
        <strain evidence="6 7">DSM 29620</strain>
    </source>
</reference>
<feature type="chain" id="PRO_5015064964" evidence="4">
    <location>
        <begin position="26"/>
        <end position="336"/>
    </location>
</feature>
<evidence type="ECO:0000256" key="1">
    <source>
        <dbReference type="ARBA" id="ARBA00004196"/>
    </source>
</evidence>
<dbReference type="AlphaFoldDB" id="A0A1H0N8C2"/>
<evidence type="ECO:0000256" key="2">
    <source>
        <dbReference type="ARBA" id="ARBA00007639"/>
    </source>
</evidence>
<dbReference type="PANTHER" id="PTHR46847:SF1">
    <property type="entry name" value="D-ALLOSE-BINDING PERIPLASMIC PROTEIN-RELATED"/>
    <property type="match status" value="1"/>
</dbReference>
<dbReference type="OrthoDB" id="7716943at2"/>
<accession>A0A1H0N8C2</accession>